<gene>
    <name evidence="7" type="ORF">HGB38_15785</name>
</gene>
<dbReference type="GO" id="GO:0003677">
    <property type="term" value="F:DNA binding"/>
    <property type="evidence" value="ECO:0007669"/>
    <property type="project" value="InterPro"/>
</dbReference>
<dbReference type="PROSITE" id="PS50901">
    <property type="entry name" value="FTSK"/>
    <property type="match status" value="1"/>
</dbReference>
<dbReference type="SUPFAM" id="SSF52540">
    <property type="entry name" value="P-loop containing nucleoside triphosphate hydrolases"/>
    <property type="match status" value="1"/>
</dbReference>
<dbReference type="InterPro" id="IPR002543">
    <property type="entry name" value="FtsK_dom"/>
</dbReference>
<keyword evidence="5" id="KW-0472">Membrane</keyword>
<dbReference type="GO" id="GO:0005524">
    <property type="term" value="F:ATP binding"/>
    <property type="evidence" value="ECO:0007669"/>
    <property type="project" value="UniProtKB-UniRule"/>
</dbReference>
<feature type="binding site" evidence="3">
    <location>
        <begin position="238"/>
        <end position="245"/>
    </location>
    <ligand>
        <name>ATP</name>
        <dbReference type="ChEBI" id="CHEBI:30616"/>
    </ligand>
</feature>
<proteinExistence type="predicted"/>
<evidence type="ECO:0000256" key="2">
    <source>
        <dbReference type="ARBA" id="ARBA00022840"/>
    </source>
</evidence>
<evidence type="ECO:0000256" key="1">
    <source>
        <dbReference type="ARBA" id="ARBA00022741"/>
    </source>
</evidence>
<evidence type="ECO:0000313" key="8">
    <source>
        <dbReference type="Proteomes" id="UP000540698"/>
    </source>
</evidence>
<dbReference type="AlphaFoldDB" id="A0A7X6L4K4"/>
<dbReference type="PANTHER" id="PTHR22683:SF41">
    <property type="entry name" value="DNA TRANSLOCASE FTSK"/>
    <property type="match status" value="1"/>
</dbReference>
<evidence type="ECO:0000313" key="7">
    <source>
        <dbReference type="EMBL" id="NKY27678.1"/>
    </source>
</evidence>
<keyword evidence="8" id="KW-1185">Reference proteome</keyword>
<dbReference type="EMBL" id="JAAXOS010000007">
    <property type="protein sequence ID" value="NKY27678.1"/>
    <property type="molecule type" value="Genomic_DNA"/>
</dbReference>
<feature type="transmembrane region" description="Helical" evidence="5">
    <location>
        <begin position="21"/>
        <end position="44"/>
    </location>
</feature>
<keyword evidence="1 3" id="KW-0547">Nucleotide-binding</keyword>
<feature type="transmembrane region" description="Helical" evidence="5">
    <location>
        <begin position="64"/>
        <end position="85"/>
    </location>
</feature>
<protein>
    <submittedName>
        <fullName evidence="7">Cell division protein FtsK</fullName>
    </submittedName>
</protein>
<evidence type="ECO:0000256" key="4">
    <source>
        <dbReference type="SAM" id="MobiDB-lite"/>
    </source>
</evidence>
<dbReference type="RefSeq" id="WP_157113904.1">
    <property type="nucleotide sequence ID" value="NZ_JAAXOS010000007.1"/>
</dbReference>
<dbReference type="InterPro" id="IPR027417">
    <property type="entry name" value="P-loop_NTPase"/>
</dbReference>
<keyword evidence="7" id="KW-0132">Cell division</keyword>
<comment type="caution">
    <text evidence="7">The sequence shown here is derived from an EMBL/GenBank/DDBJ whole genome shotgun (WGS) entry which is preliminary data.</text>
</comment>
<evidence type="ECO:0000259" key="6">
    <source>
        <dbReference type="PROSITE" id="PS50901"/>
    </source>
</evidence>
<dbReference type="Gene3D" id="3.40.50.300">
    <property type="entry name" value="P-loop containing nucleotide triphosphate hydrolases"/>
    <property type="match status" value="1"/>
</dbReference>
<keyword evidence="5" id="KW-1133">Transmembrane helix</keyword>
<evidence type="ECO:0000256" key="3">
    <source>
        <dbReference type="PROSITE-ProRule" id="PRU00289"/>
    </source>
</evidence>
<feature type="region of interest" description="Disordered" evidence="4">
    <location>
        <begin position="459"/>
        <end position="479"/>
    </location>
</feature>
<accession>A0A7X6L4K4</accession>
<dbReference type="InterPro" id="IPR050206">
    <property type="entry name" value="FtsK/SpoIIIE/SftA"/>
</dbReference>
<organism evidence="7 8">
    <name type="scientific">Nocardia gamkensis</name>
    <dbReference type="NCBI Taxonomy" id="352869"/>
    <lineage>
        <taxon>Bacteria</taxon>
        <taxon>Bacillati</taxon>
        <taxon>Actinomycetota</taxon>
        <taxon>Actinomycetes</taxon>
        <taxon>Mycobacteriales</taxon>
        <taxon>Nocardiaceae</taxon>
        <taxon>Nocardia</taxon>
    </lineage>
</organism>
<dbReference type="GO" id="GO:0051301">
    <property type="term" value="P:cell division"/>
    <property type="evidence" value="ECO:0007669"/>
    <property type="project" value="UniProtKB-KW"/>
</dbReference>
<evidence type="ECO:0000256" key="5">
    <source>
        <dbReference type="SAM" id="Phobius"/>
    </source>
</evidence>
<dbReference type="PANTHER" id="PTHR22683">
    <property type="entry name" value="SPORULATION PROTEIN RELATED"/>
    <property type="match status" value="1"/>
</dbReference>
<sequence>MVRSAEYEKPPAGPPTIMDDLGQALMAVLEALVVSAVYLLWWALLFPMISLPIAAAGAAWWWLGWPFGVIVAAVSVASWVTWWAWWPSSWHRWVWGRMRSRYLSWKRYKRRWKTLTAIHGLTKILDHGVQTPGLVKVTIGDTADELLIKLVGSQTVQTWAKQSDALRHAFGAVGVRVRNAKSGFVRLQVIHTDRLIDPIPLPRVVPKTVDLEALTIGMTELGEPWRIRLLGNQLLVAGKMGSGKGSVVWSLIAALGPAIRDGRVVLWMIDPKGGMEYGAARNWFARFAFDNGPMSLELLRDAAALVQQRGVLYMPKAERKITPTVAEPLVVVIIDEAASLTAYYSDRKVKDEITRLMGIVLTQSRAVAVPMVGALQDPSKDVLELRQLYPYRVGLRMSEPTQPNMLFGPSGRDRGALCDEIPETTPGVAYVEHEESVEITRVRAYWVTDDDIEWIMRTYPPLPRHPDGTPRLEDGPDPA</sequence>
<keyword evidence="2 3" id="KW-0067">ATP-binding</keyword>
<feature type="compositionally biased region" description="Basic and acidic residues" evidence="4">
    <location>
        <begin position="464"/>
        <end position="479"/>
    </location>
</feature>
<feature type="domain" description="FtsK" evidence="6">
    <location>
        <begin position="211"/>
        <end position="404"/>
    </location>
</feature>
<keyword evidence="5" id="KW-0812">Transmembrane</keyword>
<name>A0A7X6L4K4_9NOCA</name>
<keyword evidence="7" id="KW-0131">Cell cycle</keyword>
<reference evidence="7 8" key="1">
    <citation type="submission" date="2020-04" db="EMBL/GenBank/DDBJ databases">
        <title>MicrobeNet Type strains.</title>
        <authorList>
            <person name="Nicholson A.C."/>
        </authorList>
    </citation>
    <scope>NUCLEOTIDE SEQUENCE [LARGE SCALE GENOMIC DNA]</scope>
    <source>
        <strain evidence="7 8">DSM 44956</strain>
    </source>
</reference>
<dbReference type="Proteomes" id="UP000540698">
    <property type="component" value="Unassembled WGS sequence"/>
</dbReference>